<evidence type="ECO:0000313" key="7">
    <source>
        <dbReference type="EMBL" id="SDH94192.1"/>
    </source>
</evidence>
<evidence type="ECO:0000256" key="4">
    <source>
        <dbReference type="ARBA" id="ARBA00023194"/>
    </source>
</evidence>
<dbReference type="InterPro" id="IPR050426">
    <property type="entry name" value="Glycosyltransferase_28"/>
</dbReference>
<dbReference type="PANTHER" id="PTHR48050">
    <property type="entry name" value="STEROL 3-BETA-GLUCOSYLTRANSFERASE"/>
    <property type="match status" value="1"/>
</dbReference>
<dbReference type="CDD" id="cd03784">
    <property type="entry name" value="GT1_Gtf-like"/>
    <property type="match status" value="1"/>
</dbReference>
<evidence type="ECO:0000313" key="8">
    <source>
        <dbReference type="Proteomes" id="UP000198923"/>
    </source>
</evidence>
<dbReference type="Pfam" id="PF21036">
    <property type="entry name" value="EryCIII-like_N"/>
    <property type="match status" value="1"/>
</dbReference>
<evidence type="ECO:0000256" key="2">
    <source>
        <dbReference type="ARBA" id="ARBA00022676"/>
    </source>
</evidence>
<dbReference type="Gene3D" id="3.40.50.2000">
    <property type="entry name" value="Glycogen Phosphorylase B"/>
    <property type="match status" value="2"/>
</dbReference>
<dbReference type="InterPro" id="IPR010610">
    <property type="entry name" value="EryCIII-like_C"/>
</dbReference>
<dbReference type="InterPro" id="IPR030953">
    <property type="entry name" value="Glycosyl_450act"/>
</dbReference>
<comment type="similarity">
    <text evidence="1">Belongs to the glycosyltransferase 28 family.</text>
</comment>
<dbReference type="InterPro" id="IPR002213">
    <property type="entry name" value="UDP_glucos_trans"/>
</dbReference>
<dbReference type="EMBL" id="FNCN01000027">
    <property type="protein sequence ID" value="SDH94192.1"/>
    <property type="molecule type" value="Genomic_DNA"/>
</dbReference>
<dbReference type="STRING" id="504805.SAMN05421505_12761"/>
<proteinExistence type="inferred from homology"/>
<protein>
    <submittedName>
        <fullName evidence="7">Glycosyltransferase, activator-dependent family</fullName>
    </submittedName>
</protein>
<dbReference type="Pfam" id="PF06722">
    <property type="entry name" value="EryCIII-like_C"/>
    <property type="match status" value="1"/>
</dbReference>
<dbReference type="GO" id="GO:0016758">
    <property type="term" value="F:hexosyltransferase activity"/>
    <property type="evidence" value="ECO:0007669"/>
    <property type="project" value="UniProtKB-ARBA"/>
</dbReference>
<evidence type="ECO:0000259" key="6">
    <source>
        <dbReference type="Pfam" id="PF21036"/>
    </source>
</evidence>
<dbReference type="SUPFAM" id="SSF53756">
    <property type="entry name" value="UDP-Glycosyltransferase/glycogen phosphorylase"/>
    <property type="match status" value="1"/>
</dbReference>
<keyword evidence="8" id="KW-1185">Reference proteome</keyword>
<organism evidence="7 8">
    <name type="scientific">Sinosporangium album</name>
    <dbReference type="NCBI Taxonomy" id="504805"/>
    <lineage>
        <taxon>Bacteria</taxon>
        <taxon>Bacillati</taxon>
        <taxon>Actinomycetota</taxon>
        <taxon>Actinomycetes</taxon>
        <taxon>Streptosporangiales</taxon>
        <taxon>Streptosporangiaceae</taxon>
        <taxon>Sinosporangium</taxon>
    </lineage>
</organism>
<accession>A0A1G8GIK6</accession>
<evidence type="ECO:0000256" key="1">
    <source>
        <dbReference type="ARBA" id="ARBA00006962"/>
    </source>
</evidence>
<dbReference type="OrthoDB" id="5488434at2"/>
<evidence type="ECO:0000256" key="3">
    <source>
        <dbReference type="ARBA" id="ARBA00022679"/>
    </source>
</evidence>
<dbReference type="NCBIfam" id="TIGR04516">
    <property type="entry name" value="glycosyl_450act"/>
    <property type="match status" value="1"/>
</dbReference>
<feature type="domain" description="Erythromycin biosynthesis protein CIII-like N-terminal" evidence="6">
    <location>
        <begin position="22"/>
        <end position="255"/>
    </location>
</feature>
<keyword evidence="4" id="KW-0045">Antibiotic biosynthesis</keyword>
<dbReference type="AlphaFoldDB" id="A0A1G8GIK6"/>
<dbReference type="InterPro" id="IPR048284">
    <property type="entry name" value="EryCIII-like_N"/>
</dbReference>
<dbReference type="GO" id="GO:0017000">
    <property type="term" value="P:antibiotic biosynthetic process"/>
    <property type="evidence" value="ECO:0007669"/>
    <property type="project" value="UniProtKB-KW"/>
</dbReference>
<dbReference type="FunFam" id="3.40.50.2000:FF:000072">
    <property type="entry name" value="Glycosyl transferase"/>
    <property type="match status" value="1"/>
</dbReference>
<gene>
    <name evidence="7" type="ORF">SAMN05421505_12761</name>
</gene>
<name>A0A1G8GIK6_9ACTN</name>
<feature type="domain" description="Erythromycin biosynthesis protein CIII-like C-terminal" evidence="5">
    <location>
        <begin position="270"/>
        <end position="412"/>
    </location>
</feature>
<dbReference type="PANTHER" id="PTHR48050:SF13">
    <property type="entry name" value="STEROL 3-BETA-GLUCOSYLTRANSFERASE UGT80A2"/>
    <property type="match status" value="1"/>
</dbReference>
<keyword evidence="3 7" id="KW-0808">Transferase</keyword>
<evidence type="ECO:0000259" key="5">
    <source>
        <dbReference type="Pfam" id="PF06722"/>
    </source>
</evidence>
<dbReference type="Proteomes" id="UP000198923">
    <property type="component" value="Unassembled WGS sequence"/>
</dbReference>
<sequence length="424" mass="46801">MRVLIATVAEKPHFLGMVPLAWALRAAGHEVQVASQPMLTEVVAGAGLTSVPVGRDHDFWRVVRRYSLFDVLERDIPPFGRATAPLDTISWDYLKEGYRRVVPWWWRVVNEPMTADLVAYCRAWRPDLVIWGPVTYAGAIAAQAVGAAHGRFLWGADIFGRMRAHFLRLMAERPPGDREDLLGAWLGAHAARHGGAFSEELTRGQFTIDVIPPSLGVHAEAVRLPLRFLPYNDRAVVPEWLRTPASRPRVCLSLGISAPERHGGGQLQDMLDACADLDVEIVATLPPEQRHRLRRVPDNTRFVGFAPLHALLPTCSAIINHGGWGTVCTALLYGVPQLILPNWFDQPLLAARIAERGAGLSIPIAEATGARVRGHLLRLLEEPGFRTASRALGRDMRSLPTPNALVPRLERLAEARPAHAQSRA</sequence>
<dbReference type="GO" id="GO:0008194">
    <property type="term" value="F:UDP-glycosyltransferase activity"/>
    <property type="evidence" value="ECO:0007669"/>
    <property type="project" value="InterPro"/>
</dbReference>
<keyword evidence="2" id="KW-0328">Glycosyltransferase</keyword>
<reference evidence="7 8" key="1">
    <citation type="submission" date="2016-10" db="EMBL/GenBank/DDBJ databases">
        <authorList>
            <person name="de Groot N.N."/>
        </authorList>
    </citation>
    <scope>NUCLEOTIDE SEQUENCE [LARGE SCALE GENOMIC DNA]</scope>
    <source>
        <strain evidence="7 8">CPCC 201354</strain>
    </source>
</reference>